<comment type="similarity">
    <text evidence="1">Belongs to the short-chain dehydrogenases/reductases (SDR) family.</text>
</comment>
<name>A0A917RGU6_9NOCA</name>
<dbReference type="InterPro" id="IPR020904">
    <property type="entry name" value="Sc_DH/Rdtase_CS"/>
</dbReference>
<protein>
    <submittedName>
        <fullName evidence="4">2,3-dihydro-2,3-dihydroxybenzoate dehydrogenase</fullName>
    </submittedName>
</protein>
<evidence type="ECO:0000256" key="1">
    <source>
        <dbReference type="ARBA" id="ARBA00006484"/>
    </source>
</evidence>
<dbReference type="FunFam" id="3.40.50.720:FF:000084">
    <property type="entry name" value="Short-chain dehydrogenase reductase"/>
    <property type="match status" value="1"/>
</dbReference>
<evidence type="ECO:0000259" key="3">
    <source>
        <dbReference type="SMART" id="SM00822"/>
    </source>
</evidence>
<dbReference type="RefSeq" id="WP_058855253.1">
    <property type="nucleotide sequence ID" value="NZ_BMMH01000003.1"/>
</dbReference>
<dbReference type="GO" id="GO:0016491">
    <property type="term" value="F:oxidoreductase activity"/>
    <property type="evidence" value="ECO:0007669"/>
    <property type="project" value="UniProtKB-KW"/>
</dbReference>
<comment type="caution">
    <text evidence="4">The sequence shown here is derived from an EMBL/GenBank/DDBJ whole genome shotgun (WGS) entry which is preliminary data.</text>
</comment>
<dbReference type="PROSITE" id="PS00061">
    <property type="entry name" value="ADH_SHORT"/>
    <property type="match status" value="1"/>
</dbReference>
<dbReference type="Pfam" id="PF13561">
    <property type="entry name" value="adh_short_C2"/>
    <property type="match status" value="1"/>
</dbReference>
<keyword evidence="2" id="KW-0560">Oxidoreductase</keyword>
<dbReference type="PANTHER" id="PTHR43669:SF3">
    <property type="entry name" value="ALCOHOL DEHYDROGENASE, PUTATIVE (AFU_ORTHOLOGUE AFUA_3G03445)-RELATED"/>
    <property type="match status" value="1"/>
</dbReference>
<dbReference type="SMART" id="SM00822">
    <property type="entry name" value="PKS_KR"/>
    <property type="match status" value="1"/>
</dbReference>
<dbReference type="InterPro" id="IPR036291">
    <property type="entry name" value="NAD(P)-bd_dom_sf"/>
</dbReference>
<dbReference type="PRINTS" id="PR00080">
    <property type="entry name" value="SDRFAMILY"/>
</dbReference>
<dbReference type="EMBL" id="BMMH01000003">
    <property type="protein sequence ID" value="GGL06686.1"/>
    <property type="molecule type" value="Genomic_DNA"/>
</dbReference>
<dbReference type="AlphaFoldDB" id="A0A917RGU6"/>
<dbReference type="Proteomes" id="UP000638263">
    <property type="component" value="Unassembled WGS sequence"/>
</dbReference>
<proteinExistence type="inferred from homology"/>
<dbReference type="InterPro" id="IPR002347">
    <property type="entry name" value="SDR_fam"/>
</dbReference>
<evidence type="ECO:0000313" key="5">
    <source>
        <dbReference type="Proteomes" id="UP000638263"/>
    </source>
</evidence>
<accession>A0A917RGU6</accession>
<dbReference type="PRINTS" id="PR00081">
    <property type="entry name" value="GDHRDH"/>
</dbReference>
<dbReference type="Gene3D" id="3.40.50.720">
    <property type="entry name" value="NAD(P)-binding Rossmann-like Domain"/>
    <property type="match status" value="1"/>
</dbReference>
<dbReference type="SUPFAM" id="SSF51735">
    <property type="entry name" value="NAD(P)-binding Rossmann-fold domains"/>
    <property type="match status" value="1"/>
</dbReference>
<evidence type="ECO:0000313" key="4">
    <source>
        <dbReference type="EMBL" id="GGL06686.1"/>
    </source>
</evidence>
<sequence>MVTKQWGEGVIVTGAAGGIGAAIAAELAGDSANISLWDRDSRVHEIAARLGRQYEGTGVTSAEVDVSDPAVVATAFDKELAERGTPRVVVHAAGSMIGGSALDTSPEEWQRCVAVNTNGAVYVAQRAAREMVTAGRGSIVVVSSNSATVPRVNLAAYGAAKAAATAFTRSLALQVAPRGVRVNLVSPGSTDTPMLRGMYADSDDSGLGEAGRASLLDGDPENYRLGIPLRRIAEPADIAAAVRFLVSDAARHITMHDLRVDGGATLDM</sequence>
<feature type="domain" description="Ketoreductase" evidence="3">
    <location>
        <begin position="9"/>
        <end position="188"/>
    </location>
</feature>
<organism evidence="4 5">
    <name type="scientific">Nocardia jinanensis</name>
    <dbReference type="NCBI Taxonomy" id="382504"/>
    <lineage>
        <taxon>Bacteria</taxon>
        <taxon>Bacillati</taxon>
        <taxon>Actinomycetota</taxon>
        <taxon>Actinomycetes</taxon>
        <taxon>Mycobacteriales</taxon>
        <taxon>Nocardiaceae</taxon>
        <taxon>Nocardia</taxon>
    </lineage>
</organism>
<evidence type="ECO:0000256" key="2">
    <source>
        <dbReference type="ARBA" id="ARBA00023002"/>
    </source>
</evidence>
<dbReference type="InterPro" id="IPR057326">
    <property type="entry name" value="KR_dom"/>
</dbReference>
<gene>
    <name evidence="4" type="ORF">GCM10011588_21380</name>
</gene>
<reference evidence="4" key="2">
    <citation type="submission" date="2020-09" db="EMBL/GenBank/DDBJ databases">
        <authorList>
            <person name="Sun Q."/>
            <person name="Zhou Y."/>
        </authorList>
    </citation>
    <scope>NUCLEOTIDE SEQUENCE</scope>
    <source>
        <strain evidence="4">CGMCC 4.3508</strain>
    </source>
</reference>
<keyword evidence="5" id="KW-1185">Reference proteome</keyword>
<reference evidence="4" key="1">
    <citation type="journal article" date="2014" name="Int. J. Syst. Evol. Microbiol.">
        <title>Complete genome sequence of Corynebacterium casei LMG S-19264T (=DSM 44701T), isolated from a smear-ripened cheese.</title>
        <authorList>
            <consortium name="US DOE Joint Genome Institute (JGI-PGF)"/>
            <person name="Walter F."/>
            <person name="Albersmeier A."/>
            <person name="Kalinowski J."/>
            <person name="Ruckert C."/>
        </authorList>
    </citation>
    <scope>NUCLEOTIDE SEQUENCE</scope>
    <source>
        <strain evidence="4">CGMCC 4.3508</strain>
    </source>
</reference>
<dbReference type="PANTHER" id="PTHR43669">
    <property type="entry name" value="5-KETO-D-GLUCONATE 5-REDUCTASE"/>
    <property type="match status" value="1"/>
</dbReference>